<dbReference type="CDD" id="cd14321">
    <property type="entry name" value="UBA_IAPs"/>
    <property type="match status" value="1"/>
</dbReference>
<dbReference type="GO" id="GO:0005737">
    <property type="term" value="C:cytoplasm"/>
    <property type="evidence" value="ECO:0007669"/>
    <property type="project" value="TreeGrafter"/>
</dbReference>
<dbReference type="Gene3D" id="1.10.533.10">
    <property type="entry name" value="Death Domain, Fas"/>
    <property type="match status" value="1"/>
</dbReference>
<name>A0A8W8JL04_MAGGI</name>
<dbReference type="AlphaFoldDB" id="A0A8W8JL04"/>
<keyword evidence="2" id="KW-0862">Zinc</keyword>
<dbReference type="InterPro" id="IPR001841">
    <property type="entry name" value="Znf_RING"/>
</dbReference>
<dbReference type="EnsemblMetazoa" id="G19900.1">
    <property type="protein sequence ID" value="G19900.1:cds"/>
    <property type="gene ID" value="G19900"/>
</dbReference>
<dbReference type="InterPro" id="IPR050784">
    <property type="entry name" value="IAP"/>
</dbReference>
<dbReference type="GO" id="GO:0043027">
    <property type="term" value="F:cysteine-type endopeptidase inhibitor activity involved in apoptotic process"/>
    <property type="evidence" value="ECO:0007669"/>
    <property type="project" value="TreeGrafter"/>
</dbReference>
<keyword evidence="1 3" id="KW-0479">Metal-binding</keyword>
<dbReference type="PROSITE" id="PS50089">
    <property type="entry name" value="ZF_RING_2"/>
    <property type="match status" value="1"/>
</dbReference>
<dbReference type="GO" id="GO:0008270">
    <property type="term" value="F:zinc ion binding"/>
    <property type="evidence" value="ECO:0007669"/>
    <property type="project" value="UniProtKB-KW"/>
</dbReference>
<dbReference type="GO" id="GO:0051726">
    <property type="term" value="P:regulation of cell cycle"/>
    <property type="evidence" value="ECO:0007669"/>
    <property type="project" value="TreeGrafter"/>
</dbReference>
<dbReference type="Gene3D" id="1.10.8.10">
    <property type="entry name" value="DNA helicase RuvA subunit, C-terminal domain"/>
    <property type="match status" value="1"/>
</dbReference>
<evidence type="ECO:0000256" key="1">
    <source>
        <dbReference type="ARBA" id="ARBA00022771"/>
    </source>
</evidence>
<evidence type="ECO:0000256" key="2">
    <source>
        <dbReference type="ARBA" id="ARBA00022833"/>
    </source>
</evidence>
<dbReference type="PANTHER" id="PTHR10044">
    <property type="entry name" value="INHIBITOR OF APOPTOSIS"/>
    <property type="match status" value="1"/>
</dbReference>
<feature type="domain" description="RING-type" evidence="4">
    <location>
        <begin position="96"/>
        <end position="131"/>
    </location>
</feature>
<dbReference type="InterPro" id="IPR011029">
    <property type="entry name" value="DEATH-like_dom_sf"/>
</dbReference>
<dbReference type="GO" id="GO:0005634">
    <property type="term" value="C:nucleus"/>
    <property type="evidence" value="ECO:0007669"/>
    <property type="project" value="TreeGrafter"/>
</dbReference>
<organism evidence="5 6">
    <name type="scientific">Magallana gigas</name>
    <name type="common">Pacific oyster</name>
    <name type="synonym">Crassostrea gigas</name>
    <dbReference type="NCBI Taxonomy" id="29159"/>
    <lineage>
        <taxon>Eukaryota</taxon>
        <taxon>Metazoa</taxon>
        <taxon>Spiralia</taxon>
        <taxon>Lophotrochozoa</taxon>
        <taxon>Mollusca</taxon>
        <taxon>Bivalvia</taxon>
        <taxon>Autobranchia</taxon>
        <taxon>Pteriomorphia</taxon>
        <taxon>Ostreida</taxon>
        <taxon>Ostreoidea</taxon>
        <taxon>Ostreidae</taxon>
        <taxon>Magallana</taxon>
    </lineage>
</organism>
<accession>A0A8W8JL04</accession>
<protein>
    <recommendedName>
        <fullName evidence="4">RING-type domain-containing protein</fullName>
    </recommendedName>
</protein>
<keyword evidence="6" id="KW-1185">Reference proteome</keyword>
<dbReference type="PANTHER" id="PTHR10044:SF139">
    <property type="entry name" value="DEATH-ASSOCIATED INHIBITOR OF APOPTOSIS 2"/>
    <property type="match status" value="1"/>
</dbReference>
<evidence type="ECO:0000313" key="6">
    <source>
        <dbReference type="Proteomes" id="UP000005408"/>
    </source>
</evidence>
<dbReference type="Proteomes" id="UP000005408">
    <property type="component" value="Unassembled WGS sequence"/>
</dbReference>
<dbReference type="GO" id="GO:0031398">
    <property type="term" value="P:positive regulation of protein ubiquitination"/>
    <property type="evidence" value="ECO:0007669"/>
    <property type="project" value="TreeGrafter"/>
</dbReference>
<keyword evidence="1 3" id="KW-0863">Zinc-finger</keyword>
<dbReference type="GO" id="GO:0061630">
    <property type="term" value="F:ubiquitin protein ligase activity"/>
    <property type="evidence" value="ECO:0007669"/>
    <property type="project" value="TreeGrafter"/>
</dbReference>
<evidence type="ECO:0000259" key="4">
    <source>
        <dbReference type="PROSITE" id="PS50089"/>
    </source>
</evidence>
<sequence>MQLPVVRAVLDTGVDRDIVEKVIGKRLRDTGDNFQNAEELMHAVLTLESNSGSSHVPWSISTLRVPLDASPGNASFRTQAAKLAEENRLLREQRTCKICLDAEVGVVFLPCGHICCCRTCAPKVGQCPRNQKNIYQMFQEDEGVVEDEFYQVLLQLGVEVAVAPGEGGRRGRADQGPNRVELAARIREEREGHMDKHCLSFEKLQISPAELSLQHLYIVNMNQSVQG</sequence>
<dbReference type="Pfam" id="PF13920">
    <property type="entry name" value="zf-C3HC4_3"/>
    <property type="match status" value="1"/>
</dbReference>
<reference evidence="5" key="1">
    <citation type="submission" date="2022-08" db="UniProtKB">
        <authorList>
            <consortium name="EnsemblMetazoa"/>
        </authorList>
    </citation>
    <scope>IDENTIFICATION</scope>
    <source>
        <strain evidence="5">05x7-T-G4-1.051#20</strain>
    </source>
</reference>
<evidence type="ECO:0000313" key="5">
    <source>
        <dbReference type="EnsemblMetazoa" id="G19900.1:cds"/>
    </source>
</evidence>
<evidence type="ECO:0000256" key="3">
    <source>
        <dbReference type="PROSITE-ProRule" id="PRU00175"/>
    </source>
</evidence>
<dbReference type="Gene3D" id="1.10.1170.10">
    <property type="entry name" value="Inhibitor Of Apoptosis Protein (2mihbC-IAP-1), Chain A"/>
    <property type="match status" value="1"/>
</dbReference>
<dbReference type="GO" id="GO:0043066">
    <property type="term" value="P:negative regulation of apoptotic process"/>
    <property type="evidence" value="ECO:0007669"/>
    <property type="project" value="TreeGrafter"/>
</dbReference>
<proteinExistence type="predicted"/>